<comment type="caution">
    <text evidence="2">The sequence shown here is derived from an EMBL/GenBank/DDBJ whole genome shotgun (WGS) entry which is preliminary data.</text>
</comment>
<keyword evidence="3" id="KW-1185">Reference proteome</keyword>
<evidence type="ECO:0000256" key="1">
    <source>
        <dbReference type="SAM" id="MobiDB-lite"/>
    </source>
</evidence>
<proteinExistence type="predicted"/>
<evidence type="ECO:0000313" key="3">
    <source>
        <dbReference type="Proteomes" id="UP001589844"/>
    </source>
</evidence>
<accession>A0ABV6ID33</accession>
<feature type="region of interest" description="Disordered" evidence="1">
    <location>
        <begin position="306"/>
        <end position="421"/>
    </location>
</feature>
<protein>
    <recommendedName>
        <fullName evidence="4">Relaxase/mobilization nuclease domain-containing protein</fullName>
    </recommendedName>
</protein>
<reference evidence="2 3" key="1">
    <citation type="submission" date="2024-09" db="EMBL/GenBank/DDBJ databases">
        <authorList>
            <person name="Sun Q."/>
            <person name="Mori K."/>
        </authorList>
    </citation>
    <scope>NUCLEOTIDE SEQUENCE [LARGE SCALE GENOMIC DNA]</scope>
    <source>
        <strain evidence="2 3">CCM 8677</strain>
    </source>
</reference>
<evidence type="ECO:0008006" key="4">
    <source>
        <dbReference type="Google" id="ProtNLM"/>
    </source>
</evidence>
<organism evidence="2 3">
    <name type="scientific">Undibacterium danionis</name>
    <dbReference type="NCBI Taxonomy" id="1812100"/>
    <lineage>
        <taxon>Bacteria</taxon>
        <taxon>Pseudomonadati</taxon>
        <taxon>Pseudomonadota</taxon>
        <taxon>Betaproteobacteria</taxon>
        <taxon>Burkholderiales</taxon>
        <taxon>Oxalobacteraceae</taxon>
        <taxon>Undibacterium</taxon>
    </lineage>
</organism>
<feature type="compositionally biased region" description="Basic and acidic residues" evidence="1">
    <location>
        <begin position="310"/>
        <end position="322"/>
    </location>
</feature>
<feature type="compositionally biased region" description="Polar residues" evidence="1">
    <location>
        <begin position="408"/>
        <end position="421"/>
    </location>
</feature>
<name>A0ABV6ID33_9BURK</name>
<dbReference type="RefSeq" id="WP_390211509.1">
    <property type="nucleotide sequence ID" value="NZ_JBHLXJ010000008.1"/>
</dbReference>
<dbReference type="Proteomes" id="UP001589844">
    <property type="component" value="Unassembled WGS sequence"/>
</dbReference>
<feature type="compositionally biased region" description="Polar residues" evidence="1">
    <location>
        <begin position="357"/>
        <end position="371"/>
    </location>
</feature>
<sequence length="468" mass="51897">MINAINDNGTGSIADAINYLKSDFDHKNNRRSVKPRDFAGSAEECIVVADSIERKHKYVSGTLSFRDGEKPTDAHLQKIVDAFRKTFMAGLEPGVNYVDYWNIHEDKGNIELNYVIPLVELTTSRQMNPFPPGKAKEDFKDAFDAYINHQMGYDQVVPDPIKASESKFERKVLPKSNSKSAEEFRKNKPTKDEVSDCVAHQIINGKISSRQDLCDFLENFGEITRVNDKFISLKPYGSEKAFRLKGPVYEYGADYKQIKIDHQTKNADFKKQLNDSDFEKVRATLERLTKSRRAFNKKLVSKPFGRRNKDRVYGEKKEKPVHDGGGTGSIGGSGSTSIKPISIEKEVPITKPIQPITDKTQTESKPITANISSSSGGKSDSSGSNNAPSSSDGISSGGSSSDSSIGGMQSQLNDLRTQISNCKNPAKAQALKSQADSLEQRIGVAVAAERIRKMKETLKNNTHNKFKK</sequence>
<feature type="compositionally biased region" description="Low complexity" evidence="1">
    <location>
        <begin position="372"/>
        <end position="407"/>
    </location>
</feature>
<dbReference type="EMBL" id="JBHLXJ010000008">
    <property type="protein sequence ID" value="MFC0349742.1"/>
    <property type="molecule type" value="Genomic_DNA"/>
</dbReference>
<gene>
    <name evidence="2" type="ORF">ACFFJH_07985</name>
</gene>
<evidence type="ECO:0000313" key="2">
    <source>
        <dbReference type="EMBL" id="MFC0349742.1"/>
    </source>
</evidence>
<feature type="compositionally biased region" description="Gly residues" evidence="1">
    <location>
        <begin position="323"/>
        <end position="334"/>
    </location>
</feature>